<evidence type="ECO:0000256" key="12">
    <source>
        <dbReference type="ARBA" id="ARBA00029438"/>
    </source>
</evidence>
<evidence type="ECO:0000256" key="9">
    <source>
        <dbReference type="ARBA" id="ARBA00022840"/>
    </source>
</evidence>
<evidence type="ECO:0000313" key="14">
    <source>
        <dbReference type="EMBL" id="PIV07923.1"/>
    </source>
</evidence>
<accession>A0A2M7BQZ6</accession>
<name>A0A2M7BQZ6_9BACT</name>
<evidence type="ECO:0000256" key="10">
    <source>
        <dbReference type="ARBA" id="ARBA00022842"/>
    </source>
</evidence>
<proteinExistence type="inferred from homology"/>
<keyword evidence="7" id="KW-0547">Nucleotide-binding</keyword>
<comment type="subcellular location">
    <subcellularLocation>
        <location evidence="1">Cytoplasm</location>
    </subcellularLocation>
</comment>
<dbReference type="GO" id="GO:0019287">
    <property type="term" value="P:isopentenyl diphosphate biosynthetic process, mevalonate pathway"/>
    <property type="evidence" value="ECO:0007669"/>
    <property type="project" value="UniProtKB-UniPathway"/>
</dbReference>
<evidence type="ECO:0000256" key="11">
    <source>
        <dbReference type="ARBA" id="ARBA00023098"/>
    </source>
</evidence>
<dbReference type="EC" id="2.7.1.36" evidence="3"/>
<dbReference type="AlphaFoldDB" id="A0A2M7BQZ6"/>
<dbReference type="Gene3D" id="3.30.70.890">
    <property type="entry name" value="GHMP kinase, C-terminal domain"/>
    <property type="match status" value="1"/>
</dbReference>
<dbReference type="GO" id="GO:0004496">
    <property type="term" value="F:mevalonate kinase activity"/>
    <property type="evidence" value="ECO:0007669"/>
    <property type="project" value="UniProtKB-EC"/>
</dbReference>
<keyword evidence="10" id="KW-0460">Magnesium</keyword>
<evidence type="ECO:0000259" key="13">
    <source>
        <dbReference type="Pfam" id="PF00288"/>
    </source>
</evidence>
<dbReference type="SUPFAM" id="SSF54211">
    <property type="entry name" value="Ribosomal protein S5 domain 2-like"/>
    <property type="match status" value="1"/>
</dbReference>
<dbReference type="InterPro" id="IPR036554">
    <property type="entry name" value="GHMP_kinase_C_sf"/>
</dbReference>
<keyword evidence="6" id="KW-0808">Transferase</keyword>
<reference evidence="15" key="1">
    <citation type="submission" date="2017-09" db="EMBL/GenBank/DDBJ databases">
        <title>Depth-based differentiation of microbial function through sediment-hosted aquifers and enrichment of novel symbionts in the deep terrestrial subsurface.</title>
        <authorList>
            <person name="Probst A.J."/>
            <person name="Ladd B."/>
            <person name="Jarett J.K."/>
            <person name="Geller-Mcgrath D.E."/>
            <person name="Sieber C.M.K."/>
            <person name="Emerson J.B."/>
            <person name="Anantharaman K."/>
            <person name="Thomas B.C."/>
            <person name="Malmstrom R."/>
            <person name="Stieglmeier M."/>
            <person name="Klingl A."/>
            <person name="Woyke T."/>
            <person name="Ryan C.M."/>
            <person name="Banfield J.F."/>
        </authorList>
    </citation>
    <scope>NUCLEOTIDE SEQUENCE [LARGE SCALE GENOMIC DNA]</scope>
</reference>
<evidence type="ECO:0000256" key="8">
    <source>
        <dbReference type="ARBA" id="ARBA00022777"/>
    </source>
</evidence>
<comment type="pathway">
    <text evidence="12">Isoprenoid biosynthesis; isopentenyl diphosphate biosynthesis via mevalonate pathway; isopentenyl diphosphate from (R)-mevalonate: step 1/3.</text>
</comment>
<sequence length="257" mass="28959">MDFLQKKQIKKKKIGYTYSIESAIPIGRGLGSSAAYCAVISAGLLELFTGDEWSKEEINICAYQMEKYFHKNSSGVDTSTSIMGGLIYYRKEFEFLKTISSLPVKLPKHFIDSLVLIDTGKPIETTGEMVQKVGQLFNAKGVKMEYIMNDIEKTTKRLIVSIMKEDTSFFKENIKHNEELLEQINVVSPSTKKLLTLLNKIGEGKITGGGGFKNSSGYILFYCEDLEVMRKVLKQLGISFIPFVPNYTGLVREEARK</sequence>
<evidence type="ECO:0000256" key="2">
    <source>
        <dbReference type="ARBA" id="ARBA00006495"/>
    </source>
</evidence>
<evidence type="ECO:0000256" key="7">
    <source>
        <dbReference type="ARBA" id="ARBA00022741"/>
    </source>
</evidence>
<keyword evidence="9" id="KW-0067">ATP-binding</keyword>
<evidence type="ECO:0000256" key="5">
    <source>
        <dbReference type="ARBA" id="ARBA00022516"/>
    </source>
</evidence>
<comment type="caution">
    <text evidence="14">The sequence shown here is derived from an EMBL/GenBank/DDBJ whole genome shotgun (WGS) entry which is preliminary data.</text>
</comment>
<evidence type="ECO:0000256" key="4">
    <source>
        <dbReference type="ARBA" id="ARBA00022490"/>
    </source>
</evidence>
<dbReference type="GO" id="GO:0005829">
    <property type="term" value="C:cytosol"/>
    <property type="evidence" value="ECO:0007669"/>
    <property type="project" value="TreeGrafter"/>
</dbReference>
<dbReference type="Proteomes" id="UP000230119">
    <property type="component" value="Unassembled WGS sequence"/>
</dbReference>
<dbReference type="PANTHER" id="PTHR43290">
    <property type="entry name" value="MEVALONATE KINASE"/>
    <property type="match status" value="1"/>
</dbReference>
<evidence type="ECO:0000256" key="6">
    <source>
        <dbReference type="ARBA" id="ARBA00022679"/>
    </source>
</evidence>
<dbReference type="UniPathway" id="UPA00057">
    <property type="reaction ID" value="UER00098"/>
</dbReference>
<keyword evidence="11" id="KW-0443">Lipid metabolism</keyword>
<dbReference type="InterPro" id="IPR006204">
    <property type="entry name" value="GHMP_kinase_N_dom"/>
</dbReference>
<dbReference type="InterPro" id="IPR014721">
    <property type="entry name" value="Ribsml_uS5_D2-typ_fold_subgr"/>
</dbReference>
<dbReference type="InterPro" id="IPR006205">
    <property type="entry name" value="Mev_gal_kin"/>
</dbReference>
<organism evidence="14 15">
    <name type="scientific">Candidatus Roizmanbacteria bacterium CG03_land_8_20_14_0_80_39_12</name>
    <dbReference type="NCBI Taxonomy" id="1974847"/>
    <lineage>
        <taxon>Bacteria</taxon>
        <taxon>Candidatus Roizmaniibacteriota</taxon>
    </lineage>
</organism>
<keyword evidence="5" id="KW-0444">Lipid biosynthesis</keyword>
<evidence type="ECO:0000256" key="1">
    <source>
        <dbReference type="ARBA" id="ARBA00004496"/>
    </source>
</evidence>
<keyword evidence="4" id="KW-0963">Cytoplasm</keyword>
<protein>
    <recommendedName>
        <fullName evidence="3">mevalonate kinase</fullName>
        <ecNumber evidence="3">2.7.1.36</ecNumber>
    </recommendedName>
</protein>
<keyword evidence="8" id="KW-0418">Kinase</keyword>
<dbReference type="EMBL" id="PEVA01000227">
    <property type="protein sequence ID" value="PIV07923.1"/>
    <property type="molecule type" value="Genomic_DNA"/>
</dbReference>
<evidence type="ECO:0000313" key="15">
    <source>
        <dbReference type="Proteomes" id="UP000230119"/>
    </source>
</evidence>
<dbReference type="InterPro" id="IPR006203">
    <property type="entry name" value="GHMP_knse_ATP-bd_CS"/>
</dbReference>
<dbReference type="SUPFAM" id="SSF55060">
    <property type="entry name" value="GHMP Kinase, C-terminal domain"/>
    <property type="match status" value="1"/>
</dbReference>
<dbReference type="Gene3D" id="3.30.230.10">
    <property type="match status" value="1"/>
</dbReference>
<evidence type="ECO:0000256" key="3">
    <source>
        <dbReference type="ARBA" id="ARBA00012103"/>
    </source>
</evidence>
<comment type="similarity">
    <text evidence="2">Belongs to the GHMP kinase family. Mevalonate kinase subfamily.</text>
</comment>
<dbReference type="InterPro" id="IPR020568">
    <property type="entry name" value="Ribosomal_Su5_D2-typ_SF"/>
</dbReference>
<dbReference type="Pfam" id="PF00288">
    <property type="entry name" value="GHMP_kinases_N"/>
    <property type="match status" value="1"/>
</dbReference>
<dbReference type="PANTHER" id="PTHR43290:SF2">
    <property type="entry name" value="MEVALONATE KINASE"/>
    <property type="match status" value="1"/>
</dbReference>
<feature type="domain" description="GHMP kinase N-terminal" evidence="13">
    <location>
        <begin position="14"/>
        <end position="85"/>
    </location>
</feature>
<dbReference type="PROSITE" id="PS00627">
    <property type="entry name" value="GHMP_KINASES_ATP"/>
    <property type="match status" value="1"/>
</dbReference>
<dbReference type="PRINTS" id="PR00959">
    <property type="entry name" value="MEVGALKINASE"/>
</dbReference>
<dbReference type="GO" id="GO:0005524">
    <property type="term" value="F:ATP binding"/>
    <property type="evidence" value="ECO:0007669"/>
    <property type="project" value="UniProtKB-KW"/>
</dbReference>
<gene>
    <name evidence="14" type="ORF">COS52_05455</name>
</gene>